<organism evidence="1 2">
    <name type="scientific">Dokdonella immobilis</name>
    <dbReference type="NCBI Taxonomy" id="578942"/>
    <lineage>
        <taxon>Bacteria</taxon>
        <taxon>Pseudomonadati</taxon>
        <taxon>Pseudomonadota</taxon>
        <taxon>Gammaproteobacteria</taxon>
        <taxon>Lysobacterales</taxon>
        <taxon>Rhodanobacteraceae</taxon>
        <taxon>Dokdonella</taxon>
    </lineage>
</organism>
<dbReference type="Proteomes" id="UP000198575">
    <property type="component" value="Unassembled WGS sequence"/>
</dbReference>
<evidence type="ECO:0000313" key="1">
    <source>
        <dbReference type="EMBL" id="SFN22512.1"/>
    </source>
</evidence>
<evidence type="ECO:0000313" key="2">
    <source>
        <dbReference type="Proteomes" id="UP000198575"/>
    </source>
</evidence>
<sequence>MHRLAHWWMVGAPAGQAESIFPIDDRRQLPFDEIAPMTLSASTSQAPSRYLLTLLSLTLTALCGCALAGSPPLYHLTRLEVPGAWSVTVKDINNVGQAVGTYQDQDFVSHAVLWDDAGWHELAIPAGAEVLGIAYAINDAGQIVGTADDFMTLRGLLWNAATPDQYTVIGDGTALQVQPNGISENGVVVGSVRWQQGVPNHAFVWQDSTGLVDYGLQDPTMLDPDQNARWSDVNSAGRIVGNWYTQSSNVHATVGQVGSVAVQSMSDMTESLPSFPAAINEAGLSVGVGLDPATAKLVPVIFSLDGTFTQIPGAILDQVNGAALDINAAGVIVGSAGIGTQSGPGLGLKAWVWRDGTIHDLFDVVDDTGGLTSFRGGTAINDLGVIVGNGRDASDAPASFMLTPILVDPVFVDGFDPAP</sequence>
<gene>
    <name evidence="1" type="ORF">SAMN05216289_108125</name>
</gene>
<dbReference type="EMBL" id="FOVF01000008">
    <property type="protein sequence ID" value="SFN22512.1"/>
    <property type="molecule type" value="Genomic_DNA"/>
</dbReference>
<dbReference type="AlphaFoldDB" id="A0A1I4XA23"/>
<keyword evidence="2" id="KW-1185">Reference proteome</keyword>
<accession>A0A1I4XA23</accession>
<proteinExistence type="predicted"/>
<name>A0A1I4XA23_9GAMM</name>
<protein>
    <submittedName>
        <fullName evidence="1">Uncharacterized protein</fullName>
    </submittedName>
</protein>
<dbReference type="STRING" id="578942.SAMN05216289_108125"/>
<reference evidence="1 2" key="1">
    <citation type="submission" date="2016-10" db="EMBL/GenBank/DDBJ databases">
        <authorList>
            <person name="de Groot N.N."/>
        </authorList>
    </citation>
    <scope>NUCLEOTIDE SEQUENCE [LARGE SCALE GENOMIC DNA]</scope>
    <source>
        <strain evidence="1 2">CGMCC 1.7659</strain>
    </source>
</reference>